<keyword evidence="2" id="KW-1185">Reference proteome</keyword>
<comment type="caution">
    <text evidence="1">The sequence shown here is derived from an EMBL/GenBank/DDBJ whole genome shotgun (WGS) entry which is preliminary data.</text>
</comment>
<protein>
    <submittedName>
        <fullName evidence="1">Uncharacterized protein</fullName>
    </submittedName>
</protein>
<sequence>MHHVLASYYLCTLNGEAIDAVVSSVFYDAKEGLYDAHRGKAEGLKDQWKYNCINNMTAFIKFCLDETSEENVPSQTAETFLAARSRRMARTLLCMHSHWIDFRTYSDSSNISKCL</sequence>
<accession>M1VZ57</accession>
<evidence type="ECO:0000313" key="2">
    <source>
        <dbReference type="Proteomes" id="UP000016801"/>
    </source>
</evidence>
<reference evidence="1 2" key="1">
    <citation type="journal article" date="2013" name="PLoS Genet.">
        <title>Plant-symbiotic fungi as chemical engineers: Multi-genome analysis of the Clavicipitaceae reveals dynamics of alkaloid loci.</title>
        <authorList>
            <person name="Schardl C.L."/>
            <person name="Young C.A."/>
            <person name="Hesse U."/>
            <person name="Amyotte S.G."/>
            <person name="Andreeva K."/>
            <person name="Calie P.J."/>
            <person name="Fleetwood D.J."/>
            <person name="Haws D.C."/>
            <person name="Moore N."/>
            <person name="Oeser B."/>
            <person name="Panaccione D.G."/>
            <person name="Schweri K.K."/>
            <person name="Voisey C.R."/>
            <person name="Farman M.L."/>
            <person name="Jaromczyk J.W."/>
            <person name="Roe B.A."/>
            <person name="O'Sullivan D.M."/>
            <person name="Scott B."/>
            <person name="Tudzynski P."/>
            <person name="An Z."/>
            <person name="Arnaoudova E.G."/>
            <person name="Bullock C.T."/>
            <person name="Charlton N.D."/>
            <person name="Chen L."/>
            <person name="Cox M."/>
            <person name="Dinkins R.D."/>
            <person name="Florea S."/>
            <person name="Glenn A.E."/>
            <person name="Gordon A."/>
            <person name="Gueldener U."/>
            <person name="Harris D.R."/>
            <person name="Hollin W."/>
            <person name="Jaromczyk J."/>
            <person name="Johnson R.D."/>
            <person name="Khan A.K."/>
            <person name="Leistner E."/>
            <person name="Leuchtmann A."/>
            <person name="Li C."/>
            <person name="Liu J."/>
            <person name="Liu J."/>
            <person name="Liu M."/>
            <person name="Mace W."/>
            <person name="Machado C."/>
            <person name="Nagabhyru P."/>
            <person name="Pan J."/>
            <person name="Schmid J."/>
            <person name="Sugawara K."/>
            <person name="Steiner U."/>
            <person name="Takach J.E."/>
            <person name="Tanaka E."/>
            <person name="Webb J.S."/>
            <person name="Wilson E.V."/>
            <person name="Wiseman J.L."/>
            <person name="Yoshida R."/>
            <person name="Zeng Z."/>
        </authorList>
    </citation>
    <scope>NUCLEOTIDE SEQUENCE [LARGE SCALE GENOMIC DNA]</scope>
    <source>
        <strain evidence="1 2">20.1</strain>
    </source>
</reference>
<dbReference type="EMBL" id="CAGA01000006">
    <property type="protein sequence ID" value="CCE27836.1"/>
    <property type="molecule type" value="Genomic_DNA"/>
</dbReference>
<dbReference type="OrthoDB" id="10334231at2759"/>
<organism evidence="1 2">
    <name type="scientific">Claviceps purpurea (strain 20.1)</name>
    <name type="common">Ergot fungus</name>
    <name type="synonym">Sphacelia segetum</name>
    <dbReference type="NCBI Taxonomy" id="1111077"/>
    <lineage>
        <taxon>Eukaryota</taxon>
        <taxon>Fungi</taxon>
        <taxon>Dikarya</taxon>
        <taxon>Ascomycota</taxon>
        <taxon>Pezizomycotina</taxon>
        <taxon>Sordariomycetes</taxon>
        <taxon>Hypocreomycetidae</taxon>
        <taxon>Hypocreales</taxon>
        <taxon>Clavicipitaceae</taxon>
        <taxon>Claviceps</taxon>
    </lineage>
</organism>
<gene>
    <name evidence="1" type="ORF">CPUR_01310</name>
</gene>
<dbReference type="Proteomes" id="UP000016801">
    <property type="component" value="Unassembled WGS sequence"/>
</dbReference>
<dbReference type="VEuPathDB" id="FungiDB:CPUR_01310"/>
<proteinExistence type="predicted"/>
<dbReference type="HOGENOM" id="CLU_2108766_0_0_1"/>
<evidence type="ECO:0000313" key="1">
    <source>
        <dbReference type="EMBL" id="CCE27836.1"/>
    </source>
</evidence>
<name>M1VZ57_CLAP2</name>
<dbReference type="AlphaFoldDB" id="M1VZ57"/>